<evidence type="ECO:0000313" key="3">
    <source>
        <dbReference type="EMBL" id="AXH92053.1"/>
    </source>
</evidence>
<dbReference type="Proteomes" id="UP000253958">
    <property type="component" value="Chromosome"/>
</dbReference>
<reference evidence="3 4" key="1">
    <citation type="submission" date="2018-07" db="EMBL/GenBank/DDBJ databases">
        <authorList>
            <person name="Ye Y."/>
        </authorList>
    </citation>
    <scope>NUCLEOTIDE SEQUENCE [LARGE SCALE GENOMIC DNA]</scope>
    <source>
        <strain evidence="4">H14(2018)</strain>
    </source>
</reference>
<evidence type="ECO:0000256" key="1">
    <source>
        <dbReference type="SAM" id="MobiDB-lite"/>
    </source>
</evidence>
<feature type="domain" description="Calcineurin-like phosphoesterase" evidence="2">
    <location>
        <begin position="9"/>
        <end position="96"/>
    </location>
</feature>
<dbReference type="EMBL" id="CP031263">
    <property type="protein sequence ID" value="AXH92053.1"/>
    <property type="molecule type" value="Genomic_DNA"/>
</dbReference>
<evidence type="ECO:0000259" key="2">
    <source>
        <dbReference type="Pfam" id="PF00149"/>
    </source>
</evidence>
<feature type="region of interest" description="Disordered" evidence="1">
    <location>
        <begin position="95"/>
        <end position="120"/>
    </location>
</feature>
<dbReference type="AlphaFoldDB" id="A0A6N3K4I8"/>
<dbReference type="Pfam" id="PF00149">
    <property type="entry name" value="Metallophos"/>
    <property type="match status" value="1"/>
</dbReference>
<reference evidence="3 4" key="2">
    <citation type="submission" date="2018-08" db="EMBL/GenBank/DDBJ databases">
        <title>Streptomyces kandeliansis sp. nov., an endophytic bacterium isolated from mangrove plant.</title>
        <authorList>
            <person name="Wang R."/>
        </authorList>
    </citation>
    <scope>NUCLEOTIDE SEQUENCE [LARGE SCALE GENOMIC DNA]</scope>
    <source>
        <strain evidence="4">H14(2018)</strain>
    </source>
</reference>
<protein>
    <submittedName>
        <fullName evidence="3">Metallophosphoesterase</fullName>
    </submittedName>
</protein>
<gene>
    <name evidence="3" type="ORF">DVH21_20205</name>
</gene>
<accession>A0A6N3K4I8</accession>
<proteinExistence type="predicted"/>
<dbReference type="SUPFAM" id="SSF56300">
    <property type="entry name" value="Metallo-dependent phosphatases"/>
    <property type="match status" value="1"/>
</dbReference>
<dbReference type="PANTHER" id="PTHR36492">
    <property type="match status" value="1"/>
</dbReference>
<sequence>MAGSGLPQLLAISDLHVVHAENKAIVERLRPERDGDWLVVAGDVGEFVGDIEWALGLLSRRFAKVIWAPGNHELWTPARTRSSCGGTRATSTWCNCAGGSGSSPRRTRTPSGTSRATTRS</sequence>
<dbReference type="CDD" id="cd00838">
    <property type="entry name" value="MPP_superfamily"/>
    <property type="match status" value="1"/>
</dbReference>
<dbReference type="InterPro" id="IPR052963">
    <property type="entry name" value="Pantetheine_PDE"/>
</dbReference>
<dbReference type="PANTHER" id="PTHR36492:SF2">
    <property type="entry name" value="[ACYL-CARRIER-PROTEIN] PHOSPHODIESTERASE PPTH"/>
    <property type="match status" value="1"/>
</dbReference>
<evidence type="ECO:0000313" key="4">
    <source>
        <dbReference type="Proteomes" id="UP000253958"/>
    </source>
</evidence>
<dbReference type="GO" id="GO:0016787">
    <property type="term" value="F:hydrolase activity"/>
    <property type="evidence" value="ECO:0007669"/>
    <property type="project" value="InterPro"/>
</dbReference>
<dbReference type="InterPro" id="IPR004843">
    <property type="entry name" value="Calcineurin-like_PHP"/>
</dbReference>
<dbReference type="Gene3D" id="3.60.21.10">
    <property type="match status" value="1"/>
</dbReference>
<feature type="compositionally biased region" description="Low complexity" evidence="1">
    <location>
        <begin position="109"/>
        <end position="120"/>
    </location>
</feature>
<dbReference type="InterPro" id="IPR029052">
    <property type="entry name" value="Metallo-depent_PP-like"/>
</dbReference>
<name>A0A6N3K4I8_9ACTN</name>
<organism evidence="3 4">
    <name type="scientific">Micromonospora aurantiaca</name>
    <name type="common">nom. illeg.</name>
    <dbReference type="NCBI Taxonomy" id="47850"/>
    <lineage>
        <taxon>Bacteria</taxon>
        <taxon>Bacillati</taxon>
        <taxon>Actinomycetota</taxon>
        <taxon>Actinomycetes</taxon>
        <taxon>Micromonosporales</taxon>
        <taxon>Micromonosporaceae</taxon>
        <taxon>Micromonospora</taxon>
    </lineage>
</organism>